<reference evidence="1 2" key="1">
    <citation type="submission" date="2018-09" db="EMBL/GenBank/DDBJ databases">
        <title>Genomic investigation of the strawberry pathogen Phytophthora fragariae indicates pathogenicity is determined by transcriptional variation in three key races.</title>
        <authorList>
            <person name="Adams T.M."/>
            <person name="Armitage A.D."/>
            <person name="Sobczyk M.K."/>
            <person name="Bates H.J."/>
            <person name="Dunwell J.M."/>
            <person name="Nellist C.F."/>
            <person name="Harrison R.J."/>
        </authorList>
    </citation>
    <scope>NUCLEOTIDE SEQUENCE [LARGE SCALE GENOMIC DNA]</scope>
    <source>
        <strain evidence="1 2">ONT-3</strain>
    </source>
</reference>
<proteinExistence type="predicted"/>
<dbReference type="EMBL" id="QXFX01003424">
    <property type="protein sequence ID" value="KAE9069100.1"/>
    <property type="molecule type" value="Genomic_DNA"/>
</dbReference>
<accession>A0A6G0JVS5</accession>
<dbReference type="Proteomes" id="UP000488956">
    <property type="component" value="Unassembled WGS sequence"/>
</dbReference>
<name>A0A6G0JVS5_9STRA</name>
<sequence>MSMHDIRVQVITHDGSYRAGFQCWRVERRVGCSGAEAAADVPPVPVGGEGLYADGDDVADLLVLLKGESNDEPLVPLVLLTASLPEERRSTTRVGTLGRPLPLDLWLLLLDEEVEEEPVLLLDDELEMLLDGDPVDDELAEESSVELAGGLELGLSSLRKLPLK</sequence>
<comment type="caution">
    <text evidence="1">The sequence shown here is derived from an EMBL/GenBank/DDBJ whole genome shotgun (WGS) entry which is preliminary data.</text>
</comment>
<organism evidence="1 2">
    <name type="scientific">Phytophthora fragariae</name>
    <dbReference type="NCBI Taxonomy" id="53985"/>
    <lineage>
        <taxon>Eukaryota</taxon>
        <taxon>Sar</taxon>
        <taxon>Stramenopiles</taxon>
        <taxon>Oomycota</taxon>
        <taxon>Peronosporomycetes</taxon>
        <taxon>Peronosporales</taxon>
        <taxon>Peronosporaceae</taxon>
        <taxon>Phytophthora</taxon>
    </lineage>
</organism>
<protein>
    <submittedName>
        <fullName evidence="1">Uncharacterized protein</fullName>
    </submittedName>
</protein>
<dbReference type="AlphaFoldDB" id="A0A6G0JVS5"/>
<evidence type="ECO:0000313" key="1">
    <source>
        <dbReference type="EMBL" id="KAE9069100.1"/>
    </source>
</evidence>
<evidence type="ECO:0000313" key="2">
    <source>
        <dbReference type="Proteomes" id="UP000488956"/>
    </source>
</evidence>
<gene>
    <name evidence="1" type="ORF">PF010_g26791</name>
</gene>